<reference evidence="2" key="1">
    <citation type="submission" date="2018-06" db="EMBL/GenBank/DDBJ databases">
        <authorList>
            <person name="Zhirakovskaya E."/>
        </authorList>
    </citation>
    <scope>NUCLEOTIDE SEQUENCE</scope>
</reference>
<accession>A0A3B1CVL9</accession>
<dbReference type="GO" id="GO:0031267">
    <property type="term" value="F:small GTPase binding"/>
    <property type="evidence" value="ECO:0007669"/>
    <property type="project" value="TreeGrafter"/>
</dbReference>
<gene>
    <name evidence="2" type="ORF">MNBD_NITROSPINAE05-356</name>
</gene>
<dbReference type="AlphaFoldDB" id="A0A3B1CVL9"/>
<dbReference type="Pfam" id="PF13516">
    <property type="entry name" value="LRR_6"/>
    <property type="match status" value="2"/>
</dbReference>
<dbReference type="SMART" id="SM00368">
    <property type="entry name" value="LRR_RI"/>
    <property type="match status" value="3"/>
</dbReference>
<dbReference type="InterPro" id="IPR027038">
    <property type="entry name" value="RanGap"/>
</dbReference>
<dbReference type="GO" id="GO:0005634">
    <property type="term" value="C:nucleus"/>
    <property type="evidence" value="ECO:0007669"/>
    <property type="project" value="TreeGrafter"/>
</dbReference>
<dbReference type="PANTHER" id="PTHR24113">
    <property type="entry name" value="RAN GTPASE-ACTIVATING PROTEIN 1"/>
    <property type="match status" value="1"/>
</dbReference>
<dbReference type="InterPro" id="IPR032675">
    <property type="entry name" value="LRR_dom_sf"/>
</dbReference>
<organism evidence="2">
    <name type="scientific">hydrothermal vent metagenome</name>
    <dbReference type="NCBI Taxonomy" id="652676"/>
    <lineage>
        <taxon>unclassified sequences</taxon>
        <taxon>metagenomes</taxon>
        <taxon>ecological metagenomes</taxon>
    </lineage>
</organism>
<dbReference type="Gene3D" id="3.80.10.10">
    <property type="entry name" value="Ribonuclease Inhibitor"/>
    <property type="match status" value="1"/>
</dbReference>
<dbReference type="InterPro" id="IPR001611">
    <property type="entry name" value="Leu-rich_rpt"/>
</dbReference>
<dbReference type="GO" id="GO:0006913">
    <property type="term" value="P:nucleocytoplasmic transport"/>
    <property type="evidence" value="ECO:0007669"/>
    <property type="project" value="TreeGrafter"/>
</dbReference>
<name>A0A3B1CVL9_9ZZZZ</name>
<dbReference type="SUPFAM" id="SSF52047">
    <property type="entry name" value="RNI-like"/>
    <property type="match status" value="1"/>
</dbReference>
<dbReference type="EMBL" id="UOGG01000202">
    <property type="protein sequence ID" value="VAX32432.1"/>
    <property type="molecule type" value="Genomic_DNA"/>
</dbReference>
<dbReference type="GO" id="GO:0048471">
    <property type="term" value="C:perinuclear region of cytoplasm"/>
    <property type="evidence" value="ECO:0007669"/>
    <property type="project" value="TreeGrafter"/>
</dbReference>
<feature type="region of interest" description="Disordered" evidence="1">
    <location>
        <begin position="1"/>
        <end position="20"/>
    </location>
</feature>
<dbReference type="PANTHER" id="PTHR24113:SF15">
    <property type="entry name" value="NACHT DOMAIN-CONTAINING PROTEIN"/>
    <property type="match status" value="1"/>
</dbReference>
<evidence type="ECO:0000256" key="1">
    <source>
        <dbReference type="SAM" id="MobiDB-lite"/>
    </source>
</evidence>
<sequence>MDYSKNKEAKGQNRVSEETEMVVRDNLSKDGKTLELTAAYLKEYGAKDVASFDFLGELTSLEFGTNLIGAKGAKYLAQSEVLTNLTSLNLFYNGIGNDGVKFIAVSDNLQSLQNLVLSDNNITDEGAIMLAKFLPLFSNLVRLDMRQNKIHEAGKQALKDAQKLTDLKHLLLDKVEGFQVNA</sequence>
<dbReference type="GO" id="GO:0005096">
    <property type="term" value="F:GTPase activator activity"/>
    <property type="evidence" value="ECO:0007669"/>
    <property type="project" value="InterPro"/>
</dbReference>
<protein>
    <submittedName>
        <fullName evidence="2">Uncharacterized protein</fullName>
    </submittedName>
</protein>
<dbReference type="GO" id="GO:0005829">
    <property type="term" value="C:cytosol"/>
    <property type="evidence" value="ECO:0007669"/>
    <property type="project" value="TreeGrafter"/>
</dbReference>
<evidence type="ECO:0000313" key="2">
    <source>
        <dbReference type="EMBL" id="VAX32432.1"/>
    </source>
</evidence>
<proteinExistence type="predicted"/>